<dbReference type="EMBL" id="JAJKFT010000002">
    <property type="protein sequence ID" value="MCC9627112.1"/>
    <property type="molecule type" value="Genomic_DNA"/>
</dbReference>
<organism evidence="1 2">
    <name type="scientific">Blastopirellula sediminis</name>
    <dbReference type="NCBI Taxonomy" id="2894196"/>
    <lineage>
        <taxon>Bacteria</taxon>
        <taxon>Pseudomonadati</taxon>
        <taxon>Planctomycetota</taxon>
        <taxon>Planctomycetia</taxon>
        <taxon>Pirellulales</taxon>
        <taxon>Pirellulaceae</taxon>
        <taxon>Blastopirellula</taxon>
    </lineage>
</organism>
<sequence length="504" mass="56988">MPLTPVEYDAIWQVVYPQDRCVVVDLRESQPTYRLVGFLPHCRDGVYSDACSDPLSAPMTDWKHVCLMRERDELSGEYMAYYASLAEKLGEGNCIALRHTAAGIVPIDPPQEAPPRRPGPRRAEIVVNGVETVECVDLLPVTLSFQLVQEHQNYFRASVEDVSDSETCFQVAGTFGQLAQVRLVPDLRDGNRLKLLPVRFVDAIQKVDPEKPRFPRKIALIFDRTCPSSCEWDSAYFLVRGLGKAIQEEEEAIMSEDRLERSSDDRSSTNQDQVAALNAEIREGLAAAFRLTPMERCQIRLYAFADKEGGGLDFPELFDRPARETFCVGTLSNEEAIHRMQTSSFWYSPGLDVWDPLDGAIRLALDNMRQDKNFYPVIIVGNSPPRMPESLNNPFKRIRREPHFVSTSGATSSTFEWDVDFLQEQGAKIIYLFLRGHVTTNKVSSYDNFLHLQQLLSDALREYFPVIDAEANHVGVQGGFQRAMSLLAEPSYLRIQIGEDDNAH</sequence>
<keyword evidence="2" id="KW-1185">Reference proteome</keyword>
<accession>A0A9X1MJK4</accession>
<gene>
    <name evidence="1" type="ORF">LOC68_01715</name>
</gene>
<dbReference type="AlphaFoldDB" id="A0A9X1MJK4"/>
<dbReference type="Proteomes" id="UP001139103">
    <property type="component" value="Unassembled WGS sequence"/>
</dbReference>
<comment type="caution">
    <text evidence="1">The sequence shown here is derived from an EMBL/GenBank/DDBJ whole genome shotgun (WGS) entry which is preliminary data.</text>
</comment>
<proteinExistence type="predicted"/>
<protein>
    <submittedName>
        <fullName evidence="1">Uncharacterized protein</fullName>
    </submittedName>
</protein>
<evidence type="ECO:0000313" key="2">
    <source>
        <dbReference type="Proteomes" id="UP001139103"/>
    </source>
</evidence>
<dbReference type="RefSeq" id="WP_230214927.1">
    <property type="nucleotide sequence ID" value="NZ_JAJKFT010000002.1"/>
</dbReference>
<reference evidence="1" key="1">
    <citation type="submission" date="2021-11" db="EMBL/GenBank/DDBJ databases">
        <title>Genome sequence.</title>
        <authorList>
            <person name="Sun Q."/>
        </authorList>
    </citation>
    <scope>NUCLEOTIDE SEQUENCE</scope>
    <source>
        <strain evidence="1">JC732</strain>
    </source>
</reference>
<name>A0A9X1MJK4_9BACT</name>
<evidence type="ECO:0000313" key="1">
    <source>
        <dbReference type="EMBL" id="MCC9627112.1"/>
    </source>
</evidence>